<dbReference type="Proteomes" id="UP001501747">
    <property type="component" value="Unassembled WGS sequence"/>
</dbReference>
<dbReference type="Gene3D" id="1.25.40.10">
    <property type="entry name" value="Tetratricopeptide repeat domain"/>
    <property type="match status" value="1"/>
</dbReference>
<keyword evidence="2" id="KW-1185">Reference proteome</keyword>
<organism evidence="1 2">
    <name type="scientific">Allokutzneria multivorans</name>
    <dbReference type="NCBI Taxonomy" id="1142134"/>
    <lineage>
        <taxon>Bacteria</taxon>
        <taxon>Bacillati</taxon>
        <taxon>Actinomycetota</taxon>
        <taxon>Actinomycetes</taxon>
        <taxon>Pseudonocardiales</taxon>
        <taxon>Pseudonocardiaceae</taxon>
        <taxon>Allokutzneria</taxon>
    </lineage>
</organism>
<dbReference type="InterPro" id="IPR011990">
    <property type="entry name" value="TPR-like_helical_dom_sf"/>
</dbReference>
<dbReference type="RefSeq" id="WP_344872696.1">
    <property type="nucleotide sequence ID" value="NZ_BAABAL010000005.1"/>
</dbReference>
<protein>
    <submittedName>
        <fullName evidence="1">MFS transporter</fullName>
    </submittedName>
</protein>
<comment type="caution">
    <text evidence="1">The sequence shown here is derived from an EMBL/GenBank/DDBJ whole genome shotgun (WGS) entry which is preliminary data.</text>
</comment>
<dbReference type="SUPFAM" id="SSF48452">
    <property type="entry name" value="TPR-like"/>
    <property type="match status" value="1"/>
</dbReference>
<gene>
    <name evidence="1" type="ORF">GCM10022247_18680</name>
</gene>
<proteinExistence type="predicted"/>
<name>A0ABP7RLB2_9PSEU</name>
<dbReference type="EMBL" id="BAABAL010000005">
    <property type="protein sequence ID" value="GAA3998722.1"/>
    <property type="molecule type" value="Genomic_DNA"/>
</dbReference>
<accession>A0ABP7RLB2</accession>
<reference evidence="2" key="1">
    <citation type="journal article" date="2019" name="Int. J. Syst. Evol. Microbiol.">
        <title>The Global Catalogue of Microorganisms (GCM) 10K type strain sequencing project: providing services to taxonomists for standard genome sequencing and annotation.</title>
        <authorList>
            <consortium name="The Broad Institute Genomics Platform"/>
            <consortium name="The Broad Institute Genome Sequencing Center for Infectious Disease"/>
            <person name="Wu L."/>
            <person name="Ma J."/>
        </authorList>
    </citation>
    <scope>NUCLEOTIDE SEQUENCE [LARGE SCALE GENOMIC DNA]</scope>
    <source>
        <strain evidence="2">JCM 17342</strain>
    </source>
</reference>
<evidence type="ECO:0000313" key="2">
    <source>
        <dbReference type="Proteomes" id="UP001501747"/>
    </source>
</evidence>
<evidence type="ECO:0000313" key="1">
    <source>
        <dbReference type="EMBL" id="GAA3998722.1"/>
    </source>
</evidence>
<sequence>MGGNTALRRLLSEAGLSSSALARAIVKAGAEQGIHLGTSTTSVTRMLDGCLPRSPVPRLVAQVLSRRLGYPVRLPDCGWEARADDDSDTFDGFRYSRSIDGTIDTVAELSGRDVNRRNFLLGSGFAAAAFSEPAFLATALPPEPGRAPGNGDRIGLSDVQALQETVRHFERQGRRYGGGATREQVVHLLHHNAARVLHGRYSDDIAPMLYSTVAQATWLAGLTSVDAGRHALARRYYAQALNLATHADDRPYAANVLAEMSRMTVDVAQATTDAAEATRSGQHAAALARSALRVAEDRATPAVTAYLHAIEARCFAFLGDSAATITATENARKAFERKGNPEPEWLGFYGETDLLSDVGQCLRDAGRPRQGTAMLERALHALPPDRATAKAKTRIHLAAAYVELEEYEHAEAVTSEALSALGTLSSARAEERIKGLHARVLLRGKDLSTLDEKLREWRRSS</sequence>